<comment type="caution">
    <text evidence="2">The sequence shown here is derived from an EMBL/GenBank/DDBJ whole genome shotgun (WGS) entry which is preliminary data.</text>
</comment>
<organism evidence="2">
    <name type="scientific">Salinimicrobium catena</name>
    <dbReference type="NCBI Taxonomy" id="390640"/>
    <lineage>
        <taxon>Bacteria</taxon>
        <taxon>Pseudomonadati</taxon>
        <taxon>Bacteroidota</taxon>
        <taxon>Flavobacteriia</taxon>
        <taxon>Flavobacteriales</taxon>
        <taxon>Flavobacteriaceae</taxon>
        <taxon>Salinimicrobium</taxon>
    </lineage>
</organism>
<dbReference type="Proteomes" id="UP000885753">
    <property type="component" value="Unassembled WGS sequence"/>
</dbReference>
<dbReference type="EMBL" id="DSEE01000111">
    <property type="protein sequence ID" value="HER39873.1"/>
    <property type="molecule type" value="Genomic_DNA"/>
</dbReference>
<gene>
    <name evidence="2" type="ORF">ENO10_01490</name>
</gene>
<keyword evidence="1" id="KW-0472">Membrane</keyword>
<reference evidence="2" key="1">
    <citation type="journal article" date="2020" name="mSystems">
        <title>Genome- and Community-Level Interaction Insights into Carbon Utilization and Element Cycling Functions of Hydrothermarchaeota in Hydrothermal Sediment.</title>
        <authorList>
            <person name="Zhou Z."/>
            <person name="Liu Y."/>
            <person name="Xu W."/>
            <person name="Pan J."/>
            <person name="Luo Z.H."/>
            <person name="Li M."/>
        </authorList>
    </citation>
    <scope>NUCLEOTIDE SEQUENCE [LARGE SCALE GENOMIC DNA]</scope>
    <source>
        <strain evidence="2">SpSt-1235</strain>
    </source>
</reference>
<protein>
    <submittedName>
        <fullName evidence="2">Uncharacterized protein</fullName>
    </submittedName>
</protein>
<accession>A0A7C2R337</accession>
<feature type="transmembrane region" description="Helical" evidence="1">
    <location>
        <begin position="6"/>
        <end position="25"/>
    </location>
</feature>
<proteinExistence type="predicted"/>
<name>A0A7C2R337_9FLAO</name>
<evidence type="ECO:0000313" key="2">
    <source>
        <dbReference type="EMBL" id="HER39873.1"/>
    </source>
</evidence>
<evidence type="ECO:0000256" key="1">
    <source>
        <dbReference type="SAM" id="Phobius"/>
    </source>
</evidence>
<keyword evidence="1" id="KW-1133">Transmembrane helix</keyword>
<sequence>MDTSSTLLGIGLLMAFIAPVGYLLVDQSRREKARMKTLLAAASRLHLELSKTEILTGLYLGLDENQQKLLVITPEKKKKPEVLELNGSKVTLLKKYHKDHSTASIDELRTVVLQIDSQKSSTGLNFYQSDSDPVTEKGLRLQKAMEWEKLLQDFQKIK</sequence>
<keyword evidence="1" id="KW-0812">Transmembrane</keyword>
<dbReference type="AlphaFoldDB" id="A0A7C2R337"/>